<evidence type="ECO:0000313" key="2">
    <source>
        <dbReference type="EMBL" id="CAE0472352.1"/>
    </source>
</evidence>
<feature type="repeat" description="TPR" evidence="1">
    <location>
        <begin position="123"/>
        <end position="156"/>
    </location>
</feature>
<evidence type="ECO:0008006" key="3">
    <source>
        <dbReference type="Google" id="ProtNLM"/>
    </source>
</evidence>
<sequence>MEERMLEDVSGDTKVEEIVDTTTQAATIETATATTLDETIEPIQLAETDTDIETQMDSSSEELETEEIIVVDEKGQDDVDERISESEQVVKDSLEEEEEVEEVVLPALYAPTPTEYGEVPAASMSYMKMADAYMKKDNYKSAAKQFLKVLKKAPHHIPAILGYASSFERYASNKQLGEVAIAYSNVTQYAIAQENPRFAQAVLNRALSVSKDMMEGGTRMDVLQHLASLSFTNEIASDMYYEIGSELWKEKKSATAVDAKKSFKMANAFAFAAKDTEDGSGSESESESGSGFHAQSLAILGEIALSENKPKLALSHLEKALTVDLGDLSVDALYNSARAKEAVNDLNGAIEMYKRALSSNLTPTAATANVHYHLAMAMQSAPDMESAEIEQHMELALNMGFELTVS</sequence>
<proteinExistence type="predicted"/>
<name>A0A7S3QBK3_9STRA</name>
<protein>
    <recommendedName>
        <fullName evidence="3">Tetratricopeptide repeat protein</fullName>
    </recommendedName>
</protein>
<dbReference type="SUPFAM" id="SSF48452">
    <property type="entry name" value="TPR-like"/>
    <property type="match status" value="1"/>
</dbReference>
<reference evidence="2" key="1">
    <citation type="submission" date="2021-01" db="EMBL/GenBank/DDBJ databases">
        <authorList>
            <person name="Corre E."/>
            <person name="Pelletier E."/>
            <person name="Niang G."/>
            <person name="Scheremetjew M."/>
            <person name="Finn R."/>
            <person name="Kale V."/>
            <person name="Holt S."/>
            <person name="Cochrane G."/>
            <person name="Meng A."/>
            <person name="Brown T."/>
            <person name="Cohen L."/>
        </authorList>
    </citation>
    <scope>NUCLEOTIDE SEQUENCE</scope>
    <source>
        <strain evidence="2">MM31A-1</strain>
    </source>
</reference>
<accession>A0A7S3QBK3</accession>
<evidence type="ECO:0000256" key="1">
    <source>
        <dbReference type="PROSITE-ProRule" id="PRU00339"/>
    </source>
</evidence>
<dbReference type="SMART" id="SM00028">
    <property type="entry name" value="TPR"/>
    <property type="match status" value="4"/>
</dbReference>
<dbReference type="Pfam" id="PF13181">
    <property type="entry name" value="TPR_8"/>
    <property type="match status" value="2"/>
</dbReference>
<dbReference type="AlphaFoldDB" id="A0A7S3QBK3"/>
<keyword evidence="1" id="KW-0802">TPR repeat</keyword>
<dbReference type="PROSITE" id="PS50005">
    <property type="entry name" value="TPR"/>
    <property type="match status" value="1"/>
</dbReference>
<gene>
    <name evidence="2" type="ORF">CDEB00056_LOCUS17205</name>
</gene>
<organism evidence="2">
    <name type="scientific">Chaetoceros debilis</name>
    <dbReference type="NCBI Taxonomy" id="122233"/>
    <lineage>
        <taxon>Eukaryota</taxon>
        <taxon>Sar</taxon>
        <taxon>Stramenopiles</taxon>
        <taxon>Ochrophyta</taxon>
        <taxon>Bacillariophyta</taxon>
        <taxon>Coscinodiscophyceae</taxon>
        <taxon>Chaetocerotophycidae</taxon>
        <taxon>Chaetocerotales</taxon>
        <taxon>Chaetocerotaceae</taxon>
        <taxon>Chaetoceros</taxon>
    </lineage>
</organism>
<dbReference type="EMBL" id="HBIO01022377">
    <property type="protein sequence ID" value="CAE0472352.1"/>
    <property type="molecule type" value="Transcribed_RNA"/>
</dbReference>
<dbReference type="Gene3D" id="1.25.40.10">
    <property type="entry name" value="Tetratricopeptide repeat domain"/>
    <property type="match status" value="2"/>
</dbReference>
<dbReference type="InterPro" id="IPR019734">
    <property type="entry name" value="TPR_rpt"/>
</dbReference>
<dbReference type="InterPro" id="IPR011990">
    <property type="entry name" value="TPR-like_helical_dom_sf"/>
</dbReference>